<protein>
    <submittedName>
        <fullName evidence="1">Uncharacterized protein</fullName>
    </submittedName>
</protein>
<accession>A0AAE4K617</accession>
<organism evidence="1">
    <name type="scientific">Herbaspirillum huttiense subsp. nephrolepidis</name>
    <dbReference type="NCBI Taxonomy" id="3075126"/>
    <lineage>
        <taxon>Bacteria</taxon>
        <taxon>Pseudomonadati</taxon>
        <taxon>Pseudomonadota</taxon>
        <taxon>Betaproteobacteria</taxon>
        <taxon>Burkholderiales</taxon>
        <taxon>Oxalobacteraceae</taxon>
        <taxon>Herbaspirillum</taxon>
    </lineage>
</organism>
<sequence>MASMLRRAGSTLLTKAQQNEIILGPQAAVIAAFMDKLQRHDAALLHQACHVGLLLARTNKLYYSYANFFSKGVAALNASSSRGRDEGLRYLFDVDELSALYAVLKYLEKLYSVCSAAQVLKALESVKDMDVSLQFEGGVGLQILKLPAQEVSCSCEFTQV</sequence>
<gene>
    <name evidence="1" type="ORF">RJN63_12030</name>
</gene>
<dbReference type="EMBL" id="JAVRAA010000005">
    <property type="protein sequence ID" value="MDT0337562.1"/>
    <property type="molecule type" value="Genomic_DNA"/>
</dbReference>
<proteinExistence type="predicted"/>
<comment type="caution">
    <text evidence="1">The sequence shown here is derived from an EMBL/GenBank/DDBJ whole genome shotgun (WGS) entry which is preliminary data.</text>
</comment>
<evidence type="ECO:0000313" key="1">
    <source>
        <dbReference type="EMBL" id="MDT0337562.1"/>
    </source>
</evidence>
<dbReference type="RefSeq" id="WP_284077029.1">
    <property type="nucleotide sequence ID" value="NZ_JAVLSM010000007.1"/>
</dbReference>
<name>A0AAE4K617_9BURK</name>
<dbReference type="AlphaFoldDB" id="A0AAE4K617"/>
<reference evidence="1" key="1">
    <citation type="submission" date="2023-02" db="EMBL/GenBank/DDBJ databases">
        <title>Description of Herbaspirillum huttiense subsp. nephrolepsisexaltata and Herbaspirillum huttiense subsp. lycopersicon.</title>
        <authorList>
            <person name="Poudel M."/>
            <person name="Sharma A."/>
            <person name="Goss E."/>
            <person name="Tapia J.H."/>
            <person name="Harmon C.M."/>
            <person name="Jones J.B."/>
        </authorList>
    </citation>
    <scope>NUCLEOTIDE SEQUENCE</scope>
    <source>
        <strain evidence="1">NC40101</strain>
    </source>
</reference>